<evidence type="ECO:0008006" key="2">
    <source>
        <dbReference type="Google" id="ProtNLM"/>
    </source>
</evidence>
<proteinExistence type="predicted"/>
<reference evidence="1" key="1">
    <citation type="submission" date="2020-05" db="EMBL/GenBank/DDBJ databases">
        <authorList>
            <person name="Chiriac C."/>
            <person name="Salcher M."/>
            <person name="Ghai R."/>
            <person name="Kavagutti S V."/>
        </authorList>
    </citation>
    <scope>NUCLEOTIDE SEQUENCE</scope>
</reference>
<protein>
    <recommendedName>
        <fullName evidence="2">Neck protein</fullName>
    </recommendedName>
</protein>
<dbReference type="EMBL" id="LR797331">
    <property type="protein sequence ID" value="CAB4203563.1"/>
    <property type="molecule type" value="Genomic_DNA"/>
</dbReference>
<organism evidence="1">
    <name type="scientific">uncultured Caudovirales phage</name>
    <dbReference type="NCBI Taxonomy" id="2100421"/>
    <lineage>
        <taxon>Viruses</taxon>
        <taxon>Duplodnaviria</taxon>
        <taxon>Heunggongvirae</taxon>
        <taxon>Uroviricota</taxon>
        <taxon>Caudoviricetes</taxon>
        <taxon>Peduoviridae</taxon>
        <taxon>Maltschvirus</taxon>
        <taxon>Maltschvirus maltsch</taxon>
    </lineage>
</organism>
<sequence length="252" mass="27865">MPTDAELFAELGPEQTKLAKHIRAALGYPVWSVELCNDQYQAIIDGAELWLMVHFGQVAYRDFRIDSAQREYAVPDDVGDVVEVIFPGNPESSAEISFGATSYGALREVPYSMWTMQRGGGLLSGITMQRIYHEMMGRTLGSEPSWIWDSTSRKLTIAVPDGYSGPAKYGYVLNRIRHEVLSPDRKMLLRDYAQAQAKIMLGNIRGKYADLPSAGGRVTLNGTDLFAQGQDELAAVEDKMKSLALSMPFTSG</sequence>
<evidence type="ECO:0000313" key="1">
    <source>
        <dbReference type="EMBL" id="CAB4203563.1"/>
    </source>
</evidence>
<accession>A0A6J5S5C1</accession>
<name>A0A6J5S5C1_9CAUD</name>
<gene>
    <name evidence="1" type="ORF">UFOVP1382_175</name>
</gene>